<dbReference type="SMART" id="SM00906">
    <property type="entry name" value="Fungal_trans"/>
    <property type="match status" value="1"/>
</dbReference>
<dbReference type="Pfam" id="PF00172">
    <property type="entry name" value="Zn_clus"/>
    <property type="match status" value="1"/>
</dbReference>
<dbReference type="OrthoDB" id="424974at2759"/>
<evidence type="ECO:0000313" key="9">
    <source>
        <dbReference type="Proteomes" id="UP000030706"/>
    </source>
</evidence>
<gene>
    <name evidence="8" type="ORF">M438DRAFT_285613</name>
</gene>
<dbReference type="EMBL" id="KL585022">
    <property type="protein sequence ID" value="KEQ78492.1"/>
    <property type="molecule type" value="Genomic_DNA"/>
</dbReference>
<dbReference type="GeneID" id="40743849"/>
<dbReference type="GO" id="GO:0000981">
    <property type="term" value="F:DNA-binding transcription factor activity, RNA polymerase II-specific"/>
    <property type="evidence" value="ECO:0007669"/>
    <property type="project" value="InterPro"/>
</dbReference>
<dbReference type="PANTHER" id="PTHR47424">
    <property type="entry name" value="REGULATORY PROTEIN GAL4"/>
    <property type="match status" value="1"/>
</dbReference>
<name>A0A074X8V0_AURPU</name>
<dbReference type="GO" id="GO:0005634">
    <property type="term" value="C:nucleus"/>
    <property type="evidence" value="ECO:0007669"/>
    <property type="project" value="TreeGrafter"/>
</dbReference>
<dbReference type="CDD" id="cd00067">
    <property type="entry name" value="GAL4"/>
    <property type="match status" value="1"/>
</dbReference>
<dbReference type="SMART" id="SM00066">
    <property type="entry name" value="GAL4"/>
    <property type="match status" value="1"/>
</dbReference>
<keyword evidence="4" id="KW-0804">Transcription</keyword>
<keyword evidence="2" id="KW-0805">Transcription regulation</keyword>
<dbReference type="InterPro" id="IPR001138">
    <property type="entry name" value="Zn2Cys6_DnaBD"/>
</dbReference>
<dbReference type="STRING" id="1043002.A0A074X8V0"/>
<dbReference type="HOGENOM" id="CLU_008511_1_1_1"/>
<keyword evidence="9" id="KW-1185">Reference proteome</keyword>
<keyword evidence="1" id="KW-0479">Metal-binding</keyword>
<feature type="region of interest" description="Disordered" evidence="6">
    <location>
        <begin position="1"/>
        <end position="35"/>
    </location>
</feature>
<dbReference type="GO" id="GO:0008270">
    <property type="term" value="F:zinc ion binding"/>
    <property type="evidence" value="ECO:0007669"/>
    <property type="project" value="InterPro"/>
</dbReference>
<dbReference type="GO" id="GO:0006351">
    <property type="term" value="P:DNA-templated transcription"/>
    <property type="evidence" value="ECO:0007669"/>
    <property type="project" value="InterPro"/>
</dbReference>
<dbReference type="GO" id="GO:0000435">
    <property type="term" value="P:positive regulation of transcription from RNA polymerase II promoter by galactose"/>
    <property type="evidence" value="ECO:0007669"/>
    <property type="project" value="TreeGrafter"/>
</dbReference>
<evidence type="ECO:0000256" key="6">
    <source>
        <dbReference type="SAM" id="MobiDB-lite"/>
    </source>
</evidence>
<evidence type="ECO:0000256" key="4">
    <source>
        <dbReference type="ARBA" id="ARBA00023163"/>
    </source>
</evidence>
<dbReference type="CDD" id="cd12148">
    <property type="entry name" value="fungal_TF_MHR"/>
    <property type="match status" value="1"/>
</dbReference>
<dbReference type="RefSeq" id="XP_029754679.1">
    <property type="nucleotide sequence ID" value="XM_029901543.1"/>
</dbReference>
<dbReference type="PANTHER" id="PTHR47424:SF3">
    <property type="entry name" value="REGULATORY PROTEIN GAL4"/>
    <property type="match status" value="1"/>
</dbReference>
<protein>
    <recommendedName>
        <fullName evidence="7">Zn(2)-C6 fungal-type domain-containing protein</fullName>
    </recommendedName>
</protein>
<feature type="domain" description="Zn(2)-C6 fungal-type" evidence="7">
    <location>
        <begin position="41"/>
        <end position="74"/>
    </location>
</feature>
<keyword evidence="3" id="KW-0238">DNA-binding</keyword>
<dbReference type="SUPFAM" id="SSF57701">
    <property type="entry name" value="Zn2/Cys6 DNA-binding domain"/>
    <property type="match status" value="1"/>
</dbReference>
<feature type="compositionally biased region" description="Polar residues" evidence="6">
    <location>
        <begin position="18"/>
        <end position="29"/>
    </location>
</feature>
<evidence type="ECO:0000256" key="5">
    <source>
        <dbReference type="ARBA" id="ARBA00023242"/>
    </source>
</evidence>
<dbReference type="Pfam" id="PF04082">
    <property type="entry name" value="Fungal_trans"/>
    <property type="match status" value="1"/>
</dbReference>
<dbReference type="InterPro" id="IPR007219">
    <property type="entry name" value="XnlR_reg_dom"/>
</dbReference>
<organism evidence="8 9">
    <name type="scientific">Aureobasidium pullulans EXF-150</name>
    <dbReference type="NCBI Taxonomy" id="1043002"/>
    <lineage>
        <taxon>Eukaryota</taxon>
        <taxon>Fungi</taxon>
        <taxon>Dikarya</taxon>
        <taxon>Ascomycota</taxon>
        <taxon>Pezizomycotina</taxon>
        <taxon>Dothideomycetes</taxon>
        <taxon>Dothideomycetidae</taxon>
        <taxon>Dothideales</taxon>
        <taxon>Saccotheciaceae</taxon>
        <taxon>Aureobasidium</taxon>
    </lineage>
</organism>
<sequence length="738" mass="81866">MPDPLGVFTANQSEDHSQQQAITGTPAEQNEQRKRRKVAQACDLCRSRKSRCDGVKPVCGECAQRPNLRSQCRYTPNPNRVPDHDGYVSGLLLRIRELEARECNNDHLSSLRARIQELESLERARGSVNADPASPQDIGGRAEPRAPMVAESALRAVPLAYSTEQRPASEPSSVDAMGADGFEFVERGQDNSFYGGSSAVSFMHQVHATIAGQVPMLNVEPVALLNTSTTSSASRTRTPSKQAYLSLPSRAIVDKVMITYWEKVHHLYPFVNRMVFGKAYDNIWVPEAARKDLDLSDVGMLGSRSCGQDDIVFHCALNSMLALGVQFMDLPSDERTTLGDIFADKARSLCQLDLFDNGSLAMVQSLLLMAQYLQSTPFPSRCWNCIGIACRLAQGLGLHVEPKEVHQIFTALDLEMRRRVWHGCVMLDAIVSMTLGRPQMLRGSLLLPCPRNMNDKDMTYLPEHHPSWLDFYNESIKLYRILADVMSQIYGHSTGQSEQNSKDSFDITLDIDAQITRFEAQQACILQIRRTHLRILLYRPIFVRFCDHVCKQGSKQPVAGPSSSTSSIDISLSIIQSLAQACVVQSVQLIDTIHQSLTCDTTGAWWYSAFYARAAGTIVLLAILCDALSERTGTDGLKAAWEQCDSVFQLLRGYSPAVATQHQGLRALYHRICIVEHKHKHRGSSPAAIHVDAPTSAPEHSFYLADNISEAAFASTDDFYWPIGADFTLINDILGINA</sequence>
<reference evidence="8 9" key="1">
    <citation type="journal article" date="2014" name="BMC Genomics">
        <title>Genome sequencing of four Aureobasidium pullulans varieties: biotechnological potential, stress tolerance, and description of new species.</title>
        <authorList>
            <person name="Gostin Ar C."/>
            <person name="Ohm R.A."/>
            <person name="Kogej T."/>
            <person name="Sonjak S."/>
            <person name="Turk M."/>
            <person name="Zajc J."/>
            <person name="Zalar P."/>
            <person name="Grube M."/>
            <person name="Sun H."/>
            <person name="Han J."/>
            <person name="Sharma A."/>
            <person name="Chiniquy J."/>
            <person name="Ngan C.Y."/>
            <person name="Lipzen A."/>
            <person name="Barry K."/>
            <person name="Grigoriev I.V."/>
            <person name="Gunde-Cimerman N."/>
        </authorList>
    </citation>
    <scope>NUCLEOTIDE SEQUENCE [LARGE SCALE GENOMIC DNA]</scope>
    <source>
        <strain evidence="8 9">EXF-150</strain>
    </source>
</reference>
<dbReference type="AlphaFoldDB" id="A0A074X8V0"/>
<dbReference type="PROSITE" id="PS50048">
    <property type="entry name" value="ZN2_CY6_FUNGAL_2"/>
    <property type="match status" value="1"/>
</dbReference>
<proteinExistence type="predicted"/>
<dbReference type="InterPro" id="IPR051127">
    <property type="entry name" value="Fungal_SecMet_Regulators"/>
</dbReference>
<evidence type="ECO:0000256" key="1">
    <source>
        <dbReference type="ARBA" id="ARBA00022723"/>
    </source>
</evidence>
<dbReference type="InterPro" id="IPR036864">
    <property type="entry name" value="Zn2-C6_fun-type_DNA-bd_sf"/>
</dbReference>
<evidence type="ECO:0000313" key="8">
    <source>
        <dbReference type="EMBL" id="KEQ78492.1"/>
    </source>
</evidence>
<evidence type="ECO:0000256" key="3">
    <source>
        <dbReference type="ARBA" id="ARBA00023125"/>
    </source>
</evidence>
<evidence type="ECO:0000259" key="7">
    <source>
        <dbReference type="PROSITE" id="PS50048"/>
    </source>
</evidence>
<dbReference type="Gene3D" id="4.10.240.10">
    <property type="entry name" value="Zn(2)-C6 fungal-type DNA-binding domain"/>
    <property type="match status" value="1"/>
</dbReference>
<dbReference type="Proteomes" id="UP000030706">
    <property type="component" value="Unassembled WGS sequence"/>
</dbReference>
<evidence type="ECO:0000256" key="2">
    <source>
        <dbReference type="ARBA" id="ARBA00023015"/>
    </source>
</evidence>
<keyword evidence="5" id="KW-0539">Nucleus</keyword>
<accession>A0A074X8V0</accession>
<dbReference type="GO" id="GO:0000978">
    <property type="term" value="F:RNA polymerase II cis-regulatory region sequence-specific DNA binding"/>
    <property type="evidence" value="ECO:0007669"/>
    <property type="project" value="TreeGrafter"/>
</dbReference>